<protein>
    <submittedName>
        <fullName evidence="1">DUF5996 family protein</fullName>
    </submittedName>
</protein>
<keyword evidence="2" id="KW-1185">Reference proteome</keyword>
<accession>A0ABY4HSY9</accession>
<dbReference type="InterPro" id="IPR046038">
    <property type="entry name" value="DUF5996"/>
</dbReference>
<dbReference type="Proteomes" id="UP000830198">
    <property type="component" value="Chromosome"/>
</dbReference>
<reference evidence="1 2" key="1">
    <citation type="submission" date="2022-04" db="EMBL/GenBank/DDBJ databases">
        <title>The arsenic-methylating capacity of Chitinophaga filiformis YT5 during chitin decomposition.</title>
        <authorList>
            <person name="Chen G."/>
            <person name="Liang Y."/>
        </authorList>
    </citation>
    <scope>NUCLEOTIDE SEQUENCE [LARGE SCALE GENOMIC DNA]</scope>
    <source>
        <strain evidence="1 2">YT5</strain>
    </source>
</reference>
<dbReference type="EMBL" id="CP095855">
    <property type="protein sequence ID" value="UPK66692.1"/>
    <property type="molecule type" value="Genomic_DNA"/>
</dbReference>
<dbReference type="RefSeq" id="WP_247808902.1">
    <property type="nucleotide sequence ID" value="NZ_CP095855.1"/>
</dbReference>
<dbReference type="Pfam" id="PF19459">
    <property type="entry name" value="DUF5996"/>
    <property type="match status" value="1"/>
</dbReference>
<name>A0ABY4HSY9_CHIFI</name>
<evidence type="ECO:0000313" key="2">
    <source>
        <dbReference type="Proteomes" id="UP000830198"/>
    </source>
</evidence>
<organism evidence="1 2">
    <name type="scientific">Chitinophaga filiformis</name>
    <name type="common">Myxococcus filiformis</name>
    <name type="synonym">Flexibacter filiformis</name>
    <dbReference type="NCBI Taxonomy" id="104663"/>
    <lineage>
        <taxon>Bacteria</taxon>
        <taxon>Pseudomonadati</taxon>
        <taxon>Bacteroidota</taxon>
        <taxon>Chitinophagia</taxon>
        <taxon>Chitinophagales</taxon>
        <taxon>Chitinophagaceae</taxon>
        <taxon>Chitinophaga</taxon>
    </lineage>
</organism>
<sequence>MQDAALKQDTWPVLKYEELKDTLAAVHLWTQIVGKIRLRKMPWLNHSWHVTLYVTPSGLSTGSMPYEHGIFQIDFDFHLHQLIITTSTGKRETVDLRSRTTADFYREVFEKLNASGIDVTIYTTPSEMENAVPFEDDDVARAYDGKKMTDYWQALVRVHNVFTRFRSRFTGKCSPVHFFWGAFDLAVTRFSGRDAPPHTGQAPNMPADVMKEAYSKEVSSCGFWPGSEQFPHVVFYAYCYPVNEAFGQQPVKPEGAFYSKEMGEFFLYYNTIQQAADPEEALLSFLQSTYEAAANTGNWDRRALECDLSRFEEEYGCFRTL</sequence>
<evidence type="ECO:0000313" key="1">
    <source>
        <dbReference type="EMBL" id="UPK66692.1"/>
    </source>
</evidence>
<gene>
    <name evidence="1" type="ORF">MYF79_17290</name>
</gene>
<proteinExistence type="predicted"/>